<protein>
    <submittedName>
        <fullName evidence="1">Uncharacterized protein</fullName>
    </submittedName>
</protein>
<reference evidence="1 2" key="1">
    <citation type="submission" date="2017-02" db="EMBL/GenBank/DDBJ databases">
        <authorList>
            <person name="Peterson S.W."/>
        </authorList>
    </citation>
    <scope>NUCLEOTIDE SEQUENCE [LARGE SCALE GENOMIC DNA]</scope>
    <source>
        <strain evidence="1 2">ATCC 43324</strain>
    </source>
</reference>
<evidence type="ECO:0000313" key="1">
    <source>
        <dbReference type="EMBL" id="SKA05795.1"/>
    </source>
</evidence>
<dbReference type="STRING" id="28136.SAMN02745202_01902"/>
<gene>
    <name evidence="1" type="ORF">SAMN02745202_01902</name>
</gene>
<name>A0A1T4QQ31_9BACT</name>
<dbReference type="Proteomes" id="UP000190065">
    <property type="component" value="Unassembled WGS sequence"/>
</dbReference>
<sequence>MKLKNVISCILLSICYSCIMDTKEAWFIKNRTKDTLLITLSQVDTLPDWQLWNEDLWKIAPSDRSRREETAFQIATIGNIAFPDSFVYVNSDNFLYQDTCYLFTIEWRMAKRYSMNEIHSKRLYRRQDVTKKDFHHNMFVYTKVKSLQGH</sequence>
<organism evidence="1 2">
    <name type="scientific">Segatella oulorum</name>
    <dbReference type="NCBI Taxonomy" id="28136"/>
    <lineage>
        <taxon>Bacteria</taxon>
        <taxon>Pseudomonadati</taxon>
        <taxon>Bacteroidota</taxon>
        <taxon>Bacteroidia</taxon>
        <taxon>Bacteroidales</taxon>
        <taxon>Prevotellaceae</taxon>
        <taxon>Segatella</taxon>
    </lineage>
</organism>
<proteinExistence type="predicted"/>
<accession>A0A1T4QQ31</accession>
<evidence type="ECO:0000313" key="2">
    <source>
        <dbReference type="Proteomes" id="UP000190065"/>
    </source>
</evidence>
<dbReference type="EMBL" id="FUXK01000024">
    <property type="protein sequence ID" value="SKA05795.1"/>
    <property type="molecule type" value="Genomic_DNA"/>
</dbReference>
<dbReference type="AlphaFoldDB" id="A0A1T4QQ31"/>